<sequence>MQKKGLIDIEKDIENFWNTHNVIDKFKNLNKDSVQHFYFCQGPPFTSGEAHIGHAWNHIIKDAIIRYKTSQGYNVFKRAGWDMHGLPIEVKVEGKFGIKTKKDIEIFGTDKFIEECKNFAITNMQAMTSQLKELTVWLDWENSYRTIDKHYMEGVWFGIKRAYEKNLLYEKEKVIHWCPRCETAMAGYEVADGYKEVTDTAIYVRTKLKNNAQYNNQYNNKFKNTYVVIWTTTPWTLPANVAIAVNPEIDYCIVEYENEIGVTERVICSRNSIKRIFGGQKSKGNDMKDIKKKKYKDDVLGVNAKNKEVKTESIENSEENSKDESKNENLNNLNINIIEIFKGKELENLQYEPILNIPAQNKVEHKIVMAKELVCEEDGSGCVHIAPGHGEEDASVGEKYHLYSLSPVDESGKFTIEPYKGIYIKDANKIIINTLKETGKLLKKENVTHTYPHCWRCHTPLLLRKTKQWFIAISKIRDELLRNNEKVNWIPNFIGHGGTSRFENWIKEPTDWCISRQRYWNTPLPVWKCEKCNNIDVIGTISELAEKGYIVEEGNLRNLKKLNSEEEISDLHKNFVDNVVIKCEKCGSYMNRVKDVMDVWLDSGSASWANLGYPADKSKMSLFPPDFITEGSDQTRGWFYSLLVMGTIAFDSVAYKNVLYHGFTLDEKGKKMSKSLGNVINPKDVVAQFGVDVMRMYVLSITPWDDLKFSMEEVKNTDKLMNMLLNVVAFIKTYGGLDNYVYDKYRSSKEYFAQIKNDLQIEDRMLISLINSLVKNTKENFNKFNIHTSVNETEKFINILSRYYLKLIRHRVWMEKESKEKETAYFTLFYTMDKFCKILSPLAPHIAEYIYKTLFTPTTEESVHLYLFPEYDESLIDEKLNTKLELCNDIVNCVLSAREEAKIKLRWPIREINVNIQNDKTSDLHEVEQAILTLANANKISYEKINTTMKIKPNYASIGKKFREKTADVVNIIGKISDEEYKIINRHGRIKINGIEITQEDIKTETLLPEGIVGEKFDGGIVYISTEIDEELFGIGIAREVIRRIQTMRKDLDLEELNVVECVIEGDDEFSTIINDSKALIEHETRTKINLVPLHSEKISEIYYVKDWEIEDFEVRIGIKRIKK</sequence>
<evidence type="ECO:0000256" key="9">
    <source>
        <dbReference type="ARBA" id="ARBA00023146"/>
    </source>
</evidence>
<dbReference type="SUPFAM" id="SSF50677">
    <property type="entry name" value="ValRS/IleRS/LeuRS editing domain"/>
    <property type="match status" value="1"/>
</dbReference>
<dbReference type="AlphaFoldDB" id="A0A098E9Q1"/>
<keyword evidence="8" id="KW-0648">Protein biosynthesis</keyword>
<dbReference type="PANTHER" id="PTHR42780">
    <property type="entry name" value="SOLEUCYL-TRNA SYNTHETASE"/>
    <property type="match status" value="1"/>
</dbReference>
<keyword evidence="7" id="KW-0067">ATP-binding</keyword>
<dbReference type="GO" id="GO:0002161">
    <property type="term" value="F:aminoacyl-tRNA deacylase activity"/>
    <property type="evidence" value="ECO:0007669"/>
    <property type="project" value="InterPro"/>
</dbReference>
<dbReference type="Pfam" id="PF00133">
    <property type="entry name" value="tRNA-synt_1"/>
    <property type="match status" value="1"/>
</dbReference>
<dbReference type="GO" id="GO:0004822">
    <property type="term" value="F:isoleucine-tRNA ligase activity"/>
    <property type="evidence" value="ECO:0007669"/>
    <property type="project" value="UniProtKB-EC"/>
</dbReference>
<evidence type="ECO:0000256" key="5">
    <source>
        <dbReference type="ARBA" id="ARBA00022741"/>
    </source>
</evidence>
<dbReference type="GO" id="GO:0006428">
    <property type="term" value="P:isoleucyl-tRNA aminoacylation"/>
    <property type="evidence" value="ECO:0007669"/>
    <property type="project" value="InterPro"/>
</dbReference>
<dbReference type="PANTHER" id="PTHR42780:SF1">
    <property type="entry name" value="ISOLEUCINE--TRNA LIGASE, CYTOPLASMIC"/>
    <property type="match status" value="1"/>
</dbReference>
<evidence type="ECO:0000256" key="4">
    <source>
        <dbReference type="ARBA" id="ARBA00022723"/>
    </source>
</evidence>
<keyword evidence="6" id="KW-0862">Zinc</keyword>
<dbReference type="InterPro" id="IPR014729">
    <property type="entry name" value="Rossmann-like_a/b/a_fold"/>
</dbReference>
<keyword evidence="4" id="KW-0479">Metal-binding</keyword>
<evidence type="ECO:0000259" key="12">
    <source>
        <dbReference type="Pfam" id="PF08264"/>
    </source>
</evidence>
<evidence type="ECO:0000256" key="7">
    <source>
        <dbReference type="ARBA" id="ARBA00022840"/>
    </source>
</evidence>
<evidence type="ECO:0000256" key="10">
    <source>
        <dbReference type="ARBA" id="ARBA00048359"/>
    </source>
</evidence>
<comment type="catalytic activity">
    <reaction evidence="10">
        <text>tRNA(Ile) + L-isoleucine + ATP = L-isoleucyl-tRNA(Ile) + AMP + diphosphate</text>
        <dbReference type="Rhea" id="RHEA:11060"/>
        <dbReference type="Rhea" id="RHEA-COMP:9666"/>
        <dbReference type="Rhea" id="RHEA-COMP:9695"/>
        <dbReference type="ChEBI" id="CHEBI:30616"/>
        <dbReference type="ChEBI" id="CHEBI:33019"/>
        <dbReference type="ChEBI" id="CHEBI:58045"/>
        <dbReference type="ChEBI" id="CHEBI:78442"/>
        <dbReference type="ChEBI" id="CHEBI:78528"/>
        <dbReference type="ChEBI" id="CHEBI:456215"/>
        <dbReference type="EC" id="6.1.1.5"/>
    </reaction>
</comment>
<dbReference type="Pfam" id="PF19302">
    <property type="entry name" value="DUF5915"/>
    <property type="match status" value="1"/>
</dbReference>
<dbReference type="GO" id="GO:0046872">
    <property type="term" value="F:metal ion binding"/>
    <property type="evidence" value="ECO:0007669"/>
    <property type="project" value="UniProtKB-KW"/>
</dbReference>
<feature type="domain" description="Aminoacyl-tRNA synthetase class Ia" evidence="11">
    <location>
        <begin position="14"/>
        <end position="709"/>
    </location>
</feature>
<dbReference type="FunFam" id="3.40.50.620:FF:000286">
    <property type="entry name" value="Isoleucine--tRNA ligase"/>
    <property type="match status" value="1"/>
</dbReference>
<dbReference type="SUPFAM" id="SSF47323">
    <property type="entry name" value="Anticodon-binding domain of a subclass of class I aminoacyl-tRNA synthetases"/>
    <property type="match status" value="1"/>
</dbReference>
<organism evidence="13">
    <name type="scientific">groundwater metagenome</name>
    <dbReference type="NCBI Taxonomy" id="717931"/>
    <lineage>
        <taxon>unclassified sequences</taxon>
        <taxon>metagenomes</taxon>
        <taxon>ecological metagenomes</taxon>
    </lineage>
</organism>
<evidence type="ECO:0000256" key="8">
    <source>
        <dbReference type="ARBA" id="ARBA00022917"/>
    </source>
</evidence>
<gene>
    <name evidence="13" type="primary">ileS</name>
    <name evidence="13" type="ORF">MSIBF_A1660001</name>
</gene>
<keyword evidence="9" id="KW-0030">Aminoacyl-tRNA synthetase</keyword>
<evidence type="ECO:0000259" key="11">
    <source>
        <dbReference type="Pfam" id="PF00133"/>
    </source>
</evidence>
<keyword evidence="5" id="KW-0547">Nucleotide-binding</keyword>
<dbReference type="SUPFAM" id="SSF52374">
    <property type="entry name" value="Nucleotidylyl transferase"/>
    <property type="match status" value="1"/>
</dbReference>
<dbReference type="CDD" id="cd00818">
    <property type="entry name" value="IleRS_core"/>
    <property type="match status" value="1"/>
</dbReference>
<evidence type="ECO:0000256" key="3">
    <source>
        <dbReference type="ARBA" id="ARBA00022598"/>
    </source>
</evidence>
<feature type="domain" description="Methionyl/Valyl/Leucyl/Isoleucyl-tRNA synthetase anticodon-binding" evidence="12">
    <location>
        <begin position="763"/>
        <end position="910"/>
    </location>
</feature>
<keyword evidence="3 13" id="KW-0436">Ligase</keyword>
<dbReference type="GO" id="GO:0005524">
    <property type="term" value="F:ATP binding"/>
    <property type="evidence" value="ECO:0007669"/>
    <property type="project" value="UniProtKB-KW"/>
</dbReference>
<name>A0A098E9Q1_9ZZZZ</name>
<evidence type="ECO:0000256" key="1">
    <source>
        <dbReference type="ARBA" id="ARBA00013165"/>
    </source>
</evidence>
<dbReference type="InterPro" id="IPR033709">
    <property type="entry name" value="Anticodon_Ile_ABEc"/>
</dbReference>
<dbReference type="EMBL" id="CCXY01000075">
    <property type="protein sequence ID" value="CEG11715.1"/>
    <property type="molecule type" value="Genomic_DNA"/>
</dbReference>
<reference evidence="13" key="1">
    <citation type="submission" date="2014-09" db="EMBL/GenBank/DDBJ databases">
        <authorList>
            <person name="Probst J Alexander"/>
        </authorList>
    </citation>
    <scope>NUCLEOTIDE SEQUENCE</scope>
</reference>
<dbReference type="Gene3D" id="1.10.730.10">
    <property type="entry name" value="Isoleucyl-tRNA Synthetase, Domain 1"/>
    <property type="match status" value="1"/>
</dbReference>
<protein>
    <recommendedName>
        <fullName evidence="1">isoleucine--tRNA ligase</fullName>
        <ecNumber evidence="1">6.1.1.5</ecNumber>
    </recommendedName>
</protein>
<dbReference type="InterPro" id="IPR013155">
    <property type="entry name" value="M/V/L/I-tRNA-synth_anticd-bd"/>
</dbReference>
<dbReference type="InterPro" id="IPR009080">
    <property type="entry name" value="tRNAsynth_Ia_anticodon-bd"/>
</dbReference>
<dbReference type="CDD" id="cd07961">
    <property type="entry name" value="Anticodon_Ia_Ile_ABEc"/>
    <property type="match status" value="1"/>
</dbReference>
<dbReference type="InterPro" id="IPR009008">
    <property type="entry name" value="Val/Leu/Ile-tRNA-synth_edit"/>
</dbReference>
<accession>A0A098E9Q1</accession>
<dbReference type="InterPro" id="IPR023586">
    <property type="entry name" value="Ile-tRNA-ligase_type2"/>
</dbReference>
<proteinExistence type="predicted"/>
<evidence type="ECO:0000313" key="13">
    <source>
        <dbReference type="EMBL" id="CEG11715.1"/>
    </source>
</evidence>
<dbReference type="EC" id="6.1.1.5" evidence="1"/>
<dbReference type="InterPro" id="IPR002301">
    <property type="entry name" value="Ile-tRNA-ligase"/>
</dbReference>
<dbReference type="Pfam" id="PF08264">
    <property type="entry name" value="Anticodon_1"/>
    <property type="match status" value="1"/>
</dbReference>
<dbReference type="PRINTS" id="PR00984">
    <property type="entry name" value="TRNASYNTHILE"/>
</dbReference>
<dbReference type="Gene3D" id="3.40.50.620">
    <property type="entry name" value="HUPs"/>
    <property type="match status" value="2"/>
</dbReference>
<keyword evidence="2" id="KW-0963">Cytoplasm</keyword>
<dbReference type="GO" id="GO:0000049">
    <property type="term" value="F:tRNA binding"/>
    <property type="evidence" value="ECO:0007669"/>
    <property type="project" value="InterPro"/>
</dbReference>
<dbReference type="InterPro" id="IPR002300">
    <property type="entry name" value="aa-tRNA-synth_Ia"/>
</dbReference>
<evidence type="ECO:0000256" key="2">
    <source>
        <dbReference type="ARBA" id="ARBA00022490"/>
    </source>
</evidence>
<evidence type="ECO:0000256" key="6">
    <source>
        <dbReference type="ARBA" id="ARBA00022833"/>
    </source>
</evidence>